<dbReference type="EMBL" id="FNTD01000004">
    <property type="protein sequence ID" value="SED25894.1"/>
    <property type="molecule type" value="Genomic_DNA"/>
</dbReference>
<dbReference type="Proteomes" id="UP000182375">
    <property type="component" value="Unassembled WGS sequence"/>
</dbReference>
<proteinExistence type="predicted"/>
<feature type="region of interest" description="Disordered" evidence="1">
    <location>
        <begin position="1"/>
        <end position="31"/>
    </location>
</feature>
<accession>A0A1H4Z8X0</accession>
<keyword evidence="2" id="KW-0812">Transmembrane</keyword>
<dbReference type="RefSeq" id="WP_239697823.1">
    <property type="nucleotide sequence ID" value="NZ_FNTD01000004.1"/>
</dbReference>
<sequence length="261" mass="28368">MEDLESPAPRAGAAEAETEAGEADRPAAPVRRRGRTAGLIAGAAALGIVAGVCTGYVVQAGRPPTRLPSLSQPVLRQGKGDVPLLTAAEDRQVKTDGDLRELLLPKPRGARDDGTGDDGWMDLVEYATNSEHPGAAFRYDLQSQFRRAAVTGWETGATYAVEIRLVQYHQDQEAGAREHVKDQEAWVGSKQDTDSWPVPGAGDGMAYVHDRPRTRPGYLPMYEAEAYASRGDIVMEMWITDSKPVSKEKIMDLAKRQVGRL</sequence>
<organism evidence="3 4">
    <name type="scientific">Streptomyces misionensis</name>
    <dbReference type="NCBI Taxonomy" id="67331"/>
    <lineage>
        <taxon>Bacteria</taxon>
        <taxon>Bacillati</taxon>
        <taxon>Actinomycetota</taxon>
        <taxon>Actinomycetes</taxon>
        <taxon>Kitasatosporales</taxon>
        <taxon>Streptomycetaceae</taxon>
        <taxon>Streptomyces</taxon>
    </lineage>
</organism>
<evidence type="ECO:0000256" key="1">
    <source>
        <dbReference type="SAM" id="MobiDB-lite"/>
    </source>
</evidence>
<evidence type="ECO:0000313" key="3">
    <source>
        <dbReference type="EMBL" id="SED25894.1"/>
    </source>
</evidence>
<evidence type="ECO:0000313" key="4">
    <source>
        <dbReference type="Proteomes" id="UP000182375"/>
    </source>
</evidence>
<name>A0A1H4Z8X0_9ACTN</name>
<keyword evidence="2" id="KW-1133">Transmembrane helix</keyword>
<dbReference type="STRING" id="67331.SAMN04490357_4302"/>
<dbReference type="GeneID" id="95513411"/>
<keyword evidence="2" id="KW-0472">Membrane</keyword>
<dbReference type="AlphaFoldDB" id="A0A1H4Z8X0"/>
<reference evidence="3 4" key="1">
    <citation type="submission" date="2016-10" db="EMBL/GenBank/DDBJ databases">
        <authorList>
            <person name="de Groot N.N."/>
        </authorList>
    </citation>
    <scope>NUCLEOTIDE SEQUENCE [LARGE SCALE GENOMIC DNA]</scope>
    <source>
        <strain evidence="3 4">DSM 40306</strain>
    </source>
</reference>
<evidence type="ECO:0000256" key="2">
    <source>
        <dbReference type="SAM" id="Phobius"/>
    </source>
</evidence>
<gene>
    <name evidence="3" type="ORF">SAMN04490357_4302</name>
</gene>
<feature type="transmembrane region" description="Helical" evidence="2">
    <location>
        <begin position="37"/>
        <end position="58"/>
    </location>
</feature>
<protein>
    <submittedName>
        <fullName evidence="3">Uncharacterized protein</fullName>
    </submittedName>
</protein>